<keyword evidence="2 5" id="KW-0812">Transmembrane</keyword>
<keyword evidence="4 5" id="KW-0472">Membrane</keyword>
<evidence type="ECO:0000256" key="1">
    <source>
        <dbReference type="ARBA" id="ARBA00004141"/>
    </source>
</evidence>
<feature type="transmembrane region" description="Helical" evidence="5">
    <location>
        <begin position="202"/>
        <end position="224"/>
    </location>
</feature>
<evidence type="ECO:0000256" key="2">
    <source>
        <dbReference type="ARBA" id="ARBA00022692"/>
    </source>
</evidence>
<feature type="transmembrane region" description="Helical" evidence="5">
    <location>
        <begin position="245"/>
        <end position="272"/>
    </location>
</feature>
<dbReference type="RefSeq" id="WP_159457780.1">
    <property type="nucleotide sequence ID" value="NZ_BMJD01000001.1"/>
</dbReference>
<dbReference type="GO" id="GO:0140359">
    <property type="term" value="F:ABC-type transporter activity"/>
    <property type="evidence" value="ECO:0007669"/>
    <property type="project" value="InterPro"/>
</dbReference>
<comment type="caution">
    <text evidence="7">The sequence shown here is derived from an EMBL/GenBank/DDBJ whole genome shotgun (WGS) entry which is preliminary data.</text>
</comment>
<evidence type="ECO:0000256" key="4">
    <source>
        <dbReference type="ARBA" id="ARBA00023136"/>
    </source>
</evidence>
<gene>
    <name evidence="7" type="ORF">GCM10011409_01420</name>
</gene>
<evidence type="ECO:0000259" key="6">
    <source>
        <dbReference type="Pfam" id="PF12698"/>
    </source>
</evidence>
<keyword evidence="3 5" id="KW-1133">Transmembrane helix</keyword>
<dbReference type="GO" id="GO:0016020">
    <property type="term" value="C:membrane"/>
    <property type="evidence" value="ECO:0007669"/>
    <property type="project" value="UniProtKB-SubCell"/>
</dbReference>
<dbReference type="EMBL" id="BMJD01000001">
    <property type="protein sequence ID" value="GGB27838.1"/>
    <property type="molecule type" value="Genomic_DNA"/>
</dbReference>
<dbReference type="Gene3D" id="3.40.1710.10">
    <property type="entry name" value="abc type-2 transporter like domain"/>
    <property type="match status" value="1"/>
</dbReference>
<sequence length="374" mass="43417">MKYIIETRFLHWKRHWPSLLFWLLIPLIATIGIAKAANAVTDDSKVPVGIVMEDESDAASELRNEIKSTPFIRVYQLEEDVALYRLKKHQLDSVFVIHDGYEEEIREGSRNRLLTSYRSDLSFAYTPVKEMILSYIQQETGRSKAAYTVQELIGHYQSTKQWTWDEIVAKSKEIQSEQDLLKTSFSFGDTENSSQNNDAQLFHIWGLWAIFSLLSTLLLFDWIIHEKHASVNVRFAFMRYSFKHYLVFNFIIYTVLCFIVDLLSVSIFSIIFQEQISIWSLTSFRLTLSIAAFLMANLFRRQFLYYTTAFAIALIMAVASGAIIPNTGMIQKWPWVDMLNPLQPFLSGGSANLATCIIMLFSIIWYFRKEEIHA</sequence>
<evidence type="ECO:0000256" key="5">
    <source>
        <dbReference type="SAM" id="Phobius"/>
    </source>
</evidence>
<dbReference type="Proteomes" id="UP000621492">
    <property type="component" value="Unassembled WGS sequence"/>
</dbReference>
<evidence type="ECO:0000313" key="8">
    <source>
        <dbReference type="Proteomes" id="UP000621492"/>
    </source>
</evidence>
<feature type="transmembrane region" description="Helical" evidence="5">
    <location>
        <begin position="345"/>
        <end position="367"/>
    </location>
</feature>
<feature type="transmembrane region" description="Helical" evidence="5">
    <location>
        <begin position="303"/>
        <end position="325"/>
    </location>
</feature>
<dbReference type="InterPro" id="IPR013525">
    <property type="entry name" value="ABC2_TM"/>
</dbReference>
<evidence type="ECO:0000256" key="3">
    <source>
        <dbReference type="ARBA" id="ARBA00022989"/>
    </source>
</evidence>
<dbReference type="AlphaFoldDB" id="A0A9W5TU40"/>
<comment type="subcellular location">
    <subcellularLocation>
        <location evidence="1">Membrane</location>
        <topology evidence="1">Multi-pass membrane protein</topology>
    </subcellularLocation>
</comment>
<reference evidence="7" key="2">
    <citation type="submission" date="2020-09" db="EMBL/GenBank/DDBJ databases">
        <authorList>
            <person name="Sun Q."/>
            <person name="Zhou Y."/>
        </authorList>
    </citation>
    <scope>NUCLEOTIDE SEQUENCE</scope>
    <source>
        <strain evidence="7">CGMCC 1.15454</strain>
    </source>
</reference>
<accession>A0A9W5TU40</accession>
<name>A0A9W5TU40_9BACI</name>
<keyword evidence="8" id="KW-1185">Reference proteome</keyword>
<protein>
    <recommendedName>
        <fullName evidence="6">ABC-2 type transporter transmembrane domain-containing protein</fullName>
    </recommendedName>
</protein>
<feature type="transmembrane region" description="Helical" evidence="5">
    <location>
        <begin position="278"/>
        <end position="296"/>
    </location>
</feature>
<organism evidence="7 8">
    <name type="scientific">Lentibacillus populi</name>
    <dbReference type="NCBI Taxonomy" id="1827502"/>
    <lineage>
        <taxon>Bacteria</taxon>
        <taxon>Bacillati</taxon>
        <taxon>Bacillota</taxon>
        <taxon>Bacilli</taxon>
        <taxon>Bacillales</taxon>
        <taxon>Bacillaceae</taxon>
        <taxon>Lentibacillus</taxon>
    </lineage>
</organism>
<reference evidence="7" key="1">
    <citation type="journal article" date="2014" name="Int. J. Syst. Evol. Microbiol.">
        <title>Complete genome sequence of Corynebacterium casei LMG S-19264T (=DSM 44701T), isolated from a smear-ripened cheese.</title>
        <authorList>
            <consortium name="US DOE Joint Genome Institute (JGI-PGF)"/>
            <person name="Walter F."/>
            <person name="Albersmeier A."/>
            <person name="Kalinowski J."/>
            <person name="Ruckert C."/>
        </authorList>
    </citation>
    <scope>NUCLEOTIDE SEQUENCE</scope>
    <source>
        <strain evidence="7">CGMCC 1.15454</strain>
    </source>
</reference>
<proteinExistence type="predicted"/>
<dbReference type="Pfam" id="PF12698">
    <property type="entry name" value="ABC2_membrane_3"/>
    <property type="match status" value="1"/>
</dbReference>
<evidence type="ECO:0000313" key="7">
    <source>
        <dbReference type="EMBL" id="GGB27838.1"/>
    </source>
</evidence>
<feature type="domain" description="ABC-2 type transporter transmembrane" evidence="6">
    <location>
        <begin position="19"/>
        <end position="347"/>
    </location>
</feature>